<comment type="similarity">
    <text evidence="2">Belongs to the ComB family.</text>
</comment>
<gene>
    <name evidence="8" type="ORF">FHG85_09570</name>
</gene>
<evidence type="ECO:0000256" key="3">
    <source>
        <dbReference type="ARBA" id="ARBA00012953"/>
    </source>
</evidence>
<dbReference type="AlphaFoldDB" id="A0A7D4C154"/>
<dbReference type="GO" id="GO:0050545">
    <property type="term" value="F:sulfopyruvate decarboxylase activity"/>
    <property type="evidence" value="ECO:0007669"/>
    <property type="project" value="TreeGrafter"/>
</dbReference>
<organism evidence="8 9">
    <name type="scientific">Tenuifilum thalassicum</name>
    <dbReference type="NCBI Taxonomy" id="2590900"/>
    <lineage>
        <taxon>Bacteria</taxon>
        <taxon>Pseudomonadati</taxon>
        <taxon>Bacteroidota</taxon>
        <taxon>Bacteroidia</taxon>
        <taxon>Bacteroidales</taxon>
        <taxon>Tenuifilaceae</taxon>
        <taxon>Tenuifilum</taxon>
    </lineage>
</organism>
<dbReference type="EMBL" id="CP041345">
    <property type="protein sequence ID" value="QKG80504.1"/>
    <property type="molecule type" value="Genomic_DNA"/>
</dbReference>
<dbReference type="GO" id="GO:0050532">
    <property type="term" value="F:2-phosphosulfolactate phosphatase activity"/>
    <property type="evidence" value="ECO:0007669"/>
    <property type="project" value="UniProtKB-EC"/>
</dbReference>
<evidence type="ECO:0000256" key="1">
    <source>
        <dbReference type="ARBA" id="ARBA00001946"/>
    </source>
</evidence>
<sequence length="239" mass="26318">MNQVEVAFSPTIFNHYDIDNKIVVVADILRATSVICTMFKNGVTEIIPVRNIEEARAYKEKGYLVVAERNGQKLDFADFGNSPFYFTPETIGGKIVVYSTTNGTNAITMGKDANQVIIGSFLNISSVINYLVDKSHDVLIMCAGWKGKFSLEDALFAGALSKALISTNKFSTICDSANASMDLWNLAKDDLANYLEKVAQRHRLKKMGLDDVIGYCFTPDVTDVLPVLVGDRLKAISPK</sequence>
<evidence type="ECO:0000256" key="2">
    <source>
        <dbReference type="ARBA" id="ARBA00009997"/>
    </source>
</evidence>
<dbReference type="PANTHER" id="PTHR37311">
    <property type="entry name" value="2-PHOSPHOSULFOLACTATE PHOSPHATASE-RELATED"/>
    <property type="match status" value="1"/>
</dbReference>
<evidence type="ECO:0000256" key="4">
    <source>
        <dbReference type="ARBA" id="ARBA00021948"/>
    </source>
</evidence>
<keyword evidence="6" id="KW-0460">Magnesium</keyword>
<dbReference type="Pfam" id="PF04029">
    <property type="entry name" value="2-ph_phosp"/>
    <property type="match status" value="1"/>
</dbReference>
<dbReference type="InterPro" id="IPR005238">
    <property type="entry name" value="ComB-like"/>
</dbReference>
<dbReference type="SUPFAM" id="SSF142823">
    <property type="entry name" value="ComB-like"/>
    <property type="match status" value="1"/>
</dbReference>
<evidence type="ECO:0000256" key="7">
    <source>
        <dbReference type="ARBA" id="ARBA00033711"/>
    </source>
</evidence>
<dbReference type="PANTHER" id="PTHR37311:SF1">
    <property type="entry name" value="2-PHOSPHOSULFOLACTATE PHOSPHATASE-RELATED"/>
    <property type="match status" value="1"/>
</dbReference>
<dbReference type="EC" id="3.1.3.71" evidence="3"/>
<name>A0A7D4C154_9BACT</name>
<evidence type="ECO:0000256" key="5">
    <source>
        <dbReference type="ARBA" id="ARBA00022801"/>
    </source>
</evidence>
<accession>A0A7D4C154</accession>
<dbReference type="RefSeq" id="WP_173075276.1">
    <property type="nucleotide sequence ID" value="NZ_CP041345.1"/>
</dbReference>
<comment type="cofactor">
    <cofactor evidence="1">
        <name>Mg(2+)</name>
        <dbReference type="ChEBI" id="CHEBI:18420"/>
    </cofactor>
</comment>
<keyword evidence="5" id="KW-0378">Hydrolase</keyword>
<comment type="catalytic activity">
    <reaction evidence="7">
        <text>(2R)-O-phospho-3-sulfolactate + H2O = (2R)-3-sulfolactate + phosphate</text>
        <dbReference type="Rhea" id="RHEA:23416"/>
        <dbReference type="ChEBI" id="CHEBI:15377"/>
        <dbReference type="ChEBI" id="CHEBI:15597"/>
        <dbReference type="ChEBI" id="CHEBI:43474"/>
        <dbReference type="ChEBI" id="CHEBI:58738"/>
        <dbReference type="EC" id="3.1.3.71"/>
    </reaction>
</comment>
<keyword evidence="9" id="KW-1185">Reference proteome</keyword>
<evidence type="ECO:0000256" key="6">
    <source>
        <dbReference type="ARBA" id="ARBA00022842"/>
    </source>
</evidence>
<dbReference type="GO" id="GO:0000287">
    <property type="term" value="F:magnesium ion binding"/>
    <property type="evidence" value="ECO:0007669"/>
    <property type="project" value="InterPro"/>
</dbReference>
<dbReference type="Proteomes" id="UP000500961">
    <property type="component" value="Chromosome"/>
</dbReference>
<proteinExistence type="inferred from homology"/>
<reference evidence="8 9" key="1">
    <citation type="submission" date="2019-07" db="EMBL/GenBank/DDBJ databases">
        <title>Thalassofilum flectens gen. nov., sp. nov., a novel moderate thermophilic anaerobe from a shallow sea hot spring in Kunashir Island (Russia), representing a new family in the order Bacteroidales, and proposal of Thalassofilacea fam. nov.</title>
        <authorList>
            <person name="Kochetkova T.V."/>
            <person name="Podosokorskaya O.A."/>
            <person name="Novikov A."/>
            <person name="Elcheninov A.G."/>
            <person name="Toshchakov S.V."/>
            <person name="Kublanov I.V."/>
        </authorList>
    </citation>
    <scope>NUCLEOTIDE SEQUENCE [LARGE SCALE GENOMIC DNA]</scope>
    <source>
        <strain evidence="8 9">38-H</strain>
    </source>
</reference>
<evidence type="ECO:0000313" key="8">
    <source>
        <dbReference type="EMBL" id="QKG80504.1"/>
    </source>
</evidence>
<protein>
    <recommendedName>
        <fullName evidence="4">Probable 2-phosphosulfolactate phosphatase</fullName>
        <ecNumber evidence="3">3.1.3.71</ecNumber>
    </recommendedName>
</protein>
<dbReference type="Gene3D" id="3.90.1560.10">
    <property type="entry name" value="ComB-like"/>
    <property type="match status" value="1"/>
</dbReference>
<evidence type="ECO:0000313" key="9">
    <source>
        <dbReference type="Proteomes" id="UP000500961"/>
    </source>
</evidence>
<dbReference type="KEGG" id="ttz:FHG85_09570"/>
<dbReference type="InterPro" id="IPR036702">
    <property type="entry name" value="ComB-like_sf"/>
</dbReference>